<dbReference type="FunFam" id="1.25.40.10:FF:000090">
    <property type="entry name" value="Pentatricopeptide repeat-containing protein, chloroplastic"/>
    <property type="match status" value="1"/>
</dbReference>
<dbReference type="InterPro" id="IPR002885">
    <property type="entry name" value="PPR_rpt"/>
</dbReference>
<dbReference type="GO" id="GO:0009451">
    <property type="term" value="P:RNA modification"/>
    <property type="evidence" value="ECO:0000318"/>
    <property type="project" value="GO_Central"/>
</dbReference>
<organism evidence="3 4">
    <name type="scientific">Amborella trichopoda</name>
    <dbReference type="NCBI Taxonomy" id="13333"/>
    <lineage>
        <taxon>Eukaryota</taxon>
        <taxon>Viridiplantae</taxon>
        <taxon>Streptophyta</taxon>
        <taxon>Embryophyta</taxon>
        <taxon>Tracheophyta</taxon>
        <taxon>Spermatophyta</taxon>
        <taxon>Magnoliopsida</taxon>
        <taxon>Amborellales</taxon>
        <taxon>Amborellaceae</taxon>
        <taxon>Amborella</taxon>
    </lineage>
</organism>
<evidence type="ECO:0008006" key="5">
    <source>
        <dbReference type="Google" id="ProtNLM"/>
    </source>
</evidence>
<proteinExistence type="predicted"/>
<feature type="repeat" description="PPR" evidence="2">
    <location>
        <begin position="420"/>
        <end position="457"/>
    </location>
</feature>
<evidence type="ECO:0000256" key="1">
    <source>
        <dbReference type="ARBA" id="ARBA00022737"/>
    </source>
</evidence>
<protein>
    <recommendedName>
        <fullName evidence="5">Pentacotripeptide-repeat region of PRORP domain-containing protein</fullName>
    </recommendedName>
</protein>
<feature type="repeat" description="PPR" evidence="2">
    <location>
        <begin position="319"/>
        <end position="353"/>
    </location>
</feature>
<sequence length="782" mass="87214">MFVSPSCITFLNPSRPILTRNPSLFLSFQLLSPDAVPQFAETGFTTISATQAHDPQTRLSLLLQACKEAPSLSTTKRLHSLSIVMGSNLSSLFAQNNLLVLYSECGELEYACKVFDMMPQRNAISWNSIIRANAMLGHEEEAWELLYRMMGDGFTPTQFTFGTILSLYPSYDASSQLQALMIKTGLSVNEFAGTTLLRVFARQSDIEYACKLFNEMPHRNVVTWNSMIFGYAENGCYKEALCLFRDLLREHIRPTKPTFLAILFACQEAIESGEQVHGLAIKTGGEIFVEVENALIYMYSKCGSIGNAEKMFKMMCVRDVVSWNSMITAFSKWGKPEKMLELFLFMNLHGLSASYTTFSTILTSCSSLSSLCFGRYIHAKTIKSNLNVNIFVGSALVDMYAKCDDLWDAHLVFEEMPERNVVSWNALISGYSNSNHIVHRQLAQLLFKRMLNSDVIPNEYTYSGALKSSNLEGGLQLHSQAIRTAFDQDAYVGSSIAAMYARNGLMSEASDFATQMSSLTVIPSNIIAANYSKKGQYSEACVLLSTIQEPDMISWNTLIAACTRNHDYQVAFELLHHMQCSNEMPDNYTFVSILSICSETCNLGLGSAIHGLMFKADINCSDGFLLNVLVNMYAKCGSLESSIKVFQRIPEKNVVSWTAMISALGLHGCSKEAIKCFEEMQLEGIKPDRVAFMAVLRACSHGGLVQEGLAMFEAMRKIHGIEPEMDHYACVVDMLCRCGCVDEAERFIKDMPFCPNFLIWRTFLSGCAMHGHRMVGTGQQGF</sequence>
<name>W1Q0K7_AMBTC</name>
<dbReference type="FunFam" id="1.25.40.10:FF:000285">
    <property type="entry name" value="Pentatricopeptide repeat-containing protein, chloroplastic"/>
    <property type="match status" value="1"/>
</dbReference>
<evidence type="ECO:0000313" key="4">
    <source>
        <dbReference type="Proteomes" id="UP000017836"/>
    </source>
</evidence>
<dbReference type="PANTHER" id="PTHR47926">
    <property type="entry name" value="PENTATRICOPEPTIDE REPEAT-CONTAINING PROTEIN"/>
    <property type="match status" value="1"/>
</dbReference>
<feature type="repeat" description="PPR" evidence="2">
    <location>
        <begin position="551"/>
        <end position="585"/>
    </location>
</feature>
<evidence type="ECO:0000256" key="2">
    <source>
        <dbReference type="PROSITE-ProRule" id="PRU00708"/>
    </source>
</evidence>
<dbReference type="FunFam" id="1.25.40.10:FF:000381">
    <property type="entry name" value="Pentatricopeptide repeat-containing protein"/>
    <property type="match status" value="1"/>
</dbReference>
<dbReference type="Pfam" id="PF01535">
    <property type="entry name" value="PPR"/>
    <property type="match status" value="3"/>
</dbReference>
<feature type="repeat" description="PPR" evidence="2">
    <location>
        <begin position="220"/>
        <end position="254"/>
    </location>
</feature>
<dbReference type="HOGENOM" id="CLU_002706_15_6_1"/>
<reference evidence="4" key="1">
    <citation type="journal article" date="2013" name="Science">
        <title>The Amborella genome and the evolution of flowering plants.</title>
        <authorList>
            <consortium name="Amborella Genome Project"/>
        </authorList>
    </citation>
    <scope>NUCLEOTIDE SEQUENCE [LARGE SCALE GENOMIC DNA]</scope>
</reference>
<keyword evidence="1" id="KW-0677">Repeat</keyword>
<evidence type="ECO:0000313" key="3">
    <source>
        <dbReference type="EMBL" id="ERN13966.1"/>
    </source>
</evidence>
<dbReference type="GO" id="GO:0003729">
    <property type="term" value="F:mRNA binding"/>
    <property type="evidence" value="ECO:0007669"/>
    <property type="project" value="UniProtKB-ARBA"/>
</dbReference>
<dbReference type="FunFam" id="1.25.40.10:FF:000073">
    <property type="entry name" value="Pentatricopeptide repeat-containing protein chloroplastic"/>
    <property type="match status" value="1"/>
</dbReference>
<dbReference type="STRING" id="13333.W1Q0K7"/>
<feature type="repeat" description="PPR" evidence="2">
    <location>
        <begin position="653"/>
        <end position="687"/>
    </location>
</feature>
<dbReference type="eggNOG" id="KOG4197">
    <property type="taxonomic scope" value="Eukaryota"/>
</dbReference>
<dbReference type="AlphaFoldDB" id="W1Q0K7"/>
<dbReference type="NCBIfam" id="TIGR00756">
    <property type="entry name" value="PPR"/>
    <property type="match status" value="6"/>
</dbReference>
<feature type="repeat" description="PPR" evidence="2">
    <location>
        <begin position="122"/>
        <end position="156"/>
    </location>
</feature>
<dbReference type="OMA" id="EPDMDHY"/>
<dbReference type="PROSITE" id="PS51375">
    <property type="entry name" value="PPR"/>
    <property type="match status" value="6"/>
</dbReference>
<dbReference type="InterPro" id="IPR011990">
    <property type="entry name" value="TPR-like_helical_dom_sf"/>
</dbReference>
<dbReference type="Gramene" id="ERN13966">
    <property type="protein sequence ID" value="ERN13966"/>
    <property type="gene ID" value="AMTR_s00021p00149050"/>
</dbReference>
<dbReference type="PANTHER" id="PTHR47926:SF423">
    <property type="entry name" value="REPEAT-CONTAINING PROTEIN, PUTATIVE-RELATED"/>
    <property type="match status" value="1"/>
</dbReference>
<accession>W1Q0K7</accession>
<dbReference type="FunFam" id="1.25.40.10:FF:001096">
    <property type="entry name" value="Pentatricopeptide repeat-containing protein"/>
    <property type="match status" value="1"/>
</dbReference>
<dbReference type="EMBL" id="KI392560">
    <property type="protein sequence ID" value="ERN13966.1"/>
    <property type="molecule type" value="Genomic_DNA"/>
</dbReference>
<gene>
    <name evidence="3" type="ORF">AMTR_s00021p00149050</name>
</gene>
<dbReference type="Proteomes" id="UP000017836">
    <property type="component" value="Unassembled WGS sequence"/>
</dbReference>
<dbReference type="Pfam" id="PF13041">
    <property type="entry name" value="PPR_2"/>
    <property type="match status" value="5"/>
</dbReference>
<dbReference type="InterPro" id="IPR046960">
    <property type="entry name" value="PPR_At4g14850-like_plant"/>
</dbReference>
<dbReference type="Gene3D" id="1.25.40.10">
    <property type="entry name" value="Tetratricopeptide repeat domain"/>
    <property type="match status" value="6"/>
</dbReference>
<keyword evidence="4" id="KW-1185">Reference proteome</keyword>